<sequence length="186" mass="18884">MVTVVTTVVLLLRAAGPTSLTATVDHPATSAWLLPIVAGVALASPLPPRHWVALVRLIAATARTLAAPALALAALYFLAHSGLADHPAGALQPLLLGWYWATLGFAGVRLCLLMGRVGRIAIMPSTRRLHVALLFLGAGLALAAAQTLVIPSGTLPVATAVSACGLAALAAAVLIAGLDLRRIPPG</sequence>
<dbReference type="RefSeq" id="WP_020640512.1">
    <property type="nucleotide sequence ID" value="NZ_QHHU01000015.1"/>
</dbReference>
<keyword evidence="1" id="KW-0812">Transmembrane</keyword>
<organism evidence="2 3">
    <name type="scientific">Amycolatopsis balhimycina DSM 5908</name>
    <dbReference type="NCBI Taxonomy" id="1081091"/>
    <lineage>
        <taxon>Bacteria</taxon>
        <taxon>Bacillati</taxon>
        <taxon>Actinomycetota</taxon>
        <taxon>Actinomycetes</taxon>
        <taxon>Pseudonocardiales</taxon>
        <taxon>Pseudonocardiaceae</taxon>
        <taxon>Amycolatopsis</taxon>
    </lineage>
</organism>
<feature type="transmembrane region" description="Helical" evidence="1">
    <location>
        <begin position="155"/>
        <end position="178"/>
    </location>
</feature>
<feature type="transmembrane region" description="Helical" evidence="1">
    <location>
        <begin position="98"/>
        <end position="117"/>
    </location>
</feature>
<protein>
    <submittedName>
        <fullName evidence="2">Uncharacterized protein</fullName>
    </submittedName>
</protein>
<feature type="transmembrane region" description="Helical" evidence="1">
    <location>
        <begin position="129"/>
        <end position="149"/>
    </location>
</feature>
<dbReference type="Proteomes" id="UP000286716">
    <property type="component" value="Unassembled WGS sequence"/>
</dbReference>
<keyword evidence="1" id="KW-1133">Transmembrane helix</keyword>
<proteinExistence type="predicted"/>
<evidence type="ECO:0000313" key="2">
    <source>
        <dbReference type="EMBL" id="RSM45724.1"/>
    </source>
</evidence>
<evidence type="ECO:0000256" key="1">
    <source>
        <dbReference type="SAM" id="Phobius"/>
    </source>
</evidence>
<feature type="transmembrane region" description="Helical" evidence="1">
    <location>
        <begin position="54"/>
        <end position="78"/>
    </location>
</feature>
<name>A0A428WRM7_AMYBA</name>
<comment type="caution">
    <text evidence="2">The sequence shown here is derived from an EMBL/GenBank/DDBJ whole genome shotgun (WGS) entry which is preliminary data.</text>
</comment>
<evidence type="ECO:0000313" key="3">
    <source>
        <dbReference type="Proteomes" id="UP000286716"/>
    </source>
</evidence>
<feature type="transmembrane region" description="Helical" evidence="1">
    <location>
        <begin position="31"/>
        <end position="47"/>
    </location>
</feature>
<dbReference type="EMBL" id="QHHU01000015">
    <property type="protein sequence ID" value="RSM45724.1"/>
    <property type="molecule type" value="Genomic_DNA"/>
</dbReference>
<accession>A0A428WRM7</accession>
<dbReference type="AlphaFoldDB" id="A0A428WRM7"/>
<dbReference type="OrthoDB" id="3480012at2"/>
<keyword evidence="1" id="KW-0472">Membrane</keyword>
<gene>
    <name evidence="2" type="ORF">DMA12_12605</name>
</gene>
<reference evidence="2 3" key="1">
    <citation type="submission" date="2018-05" db="EMBL/GenBank/DDBJ databases">
        <title>Evolution of GPA BGCs.</title>
        <authorList>
            <person name="Waglechner N."/>
            <person name="Wright G.D."/>
        </authorList>
    </citation>
    <scope>NUCLEOTIDE SEQUENCE [LARGE SCALE GENOMIC DNA]</scope>
    <source>
        <strain evidence="2 3">DSM 5908</strain>
    </source>
</reference>
<keyword evidence="3" id="KW-1185">Reference proteome</keyword>